<evidence type="ECO:0000256" key="5">
    <source>
        <dbReference type="ARBA" id="ARBA00023125"/>
    </source>
</evidence>
<sequence>MPTYQRTAYPHSIMHRRLHQALRKSGYSVTIARRMAFNELLKGPITAATLAGRLSPAIDRATTYRTIGVFEKVGIVNRVIFGQAPKIELSEIFLPHHHHAVCARCNIAIDMASPKLERLLADLAKQNHFLSIEHSVELRGYCGACHDEESGSQTGR</sequence>
<gene>
    <name evidence="9" type="ORF">EOT04_02715</name>
</gene>
<evidence type="ECO:0000256" key="3">
    <source>
        <dbReference type="ARBA" id="ARBA00022833"/>
    </source>
</evidence>
<dbReference type="GO" id="GO:0008270">
    <property type="term" value="F:zinc ion binding"/>
    <property type="evidence" value="ECO:0007669"/>
    <property type="project" value="TreeGrafter"/>
</dbReference>
<dbReference type="InterPro" id="IPR043135">
    <property type="entry name" value="Fur_C"/>
</dbReference>
<dbReference type="PANTHER" id="PTHR33202:SF6">
    <property type="entry name" value="ZINC UPTAKE REGULATION PROTEIN"/>
    <property type="match status" value="1"/>
</dbReference>
<keyword evidence="5" id="KW-0238">DNA-binding</keyword>
<dbReference type="InterPro" id="IPR036390">
    <property type="entry name" value="WH_DNA-bd_sf"/>
</dbReference>
<feature type="binding site" evidence="8">
    <location>
        <position position="96"/>
    </location>
    <ligand>
        <name>Fe cation</name>
        <dbReference type="ChEBI" id="CHEBI:24875"/>
    </ligand>
</feature>
<dbReference type="GO" id="GO:1900376">
    <property type="term" value="P:regulation of secondary metabolite biosynthetic process"/>
    <property type="evidence" value="ECO:0007669"/>
    <property type="project" value="TreeGrafter"/>
</dbReference>
<dbReference type="AlphaFoldDB" id="A0A4Q0AHU0"/>
<protein>
    <submittedName>
        <fullName evidence="9">Transcriptional repressor</fullName>
    </submittedName>
</protein>
<evidence type="ECO:0000256" key="4">
    <source>
        <dbReference type="ARBA" id="ARBA00023015"/>
    </source>
</evidence>
<keyword evidence="3 7" id="KW-0862">Zinc</keyword>
<feature type="binding site" evidence="8">
    <location>
        <position position="117"/>
    </location>
    <ligand>
        <name>Fe cation</name>
        <dbReference type="ChEBI" id="CHEBI:24875"/>
    </ligand>
</feature>
<evidence type="ECO:0000256" key="8">
    <source>
        <dbReference type="PIRSR" id="PIRSR602481-2"/>
    </source>
</evidence>
<evidence type="ECO:0000313" key="9">
    <source>
        <dbReference type="EMBL" id="RWZ78148.1"/>
    </source>
</evidence>
<dbReference type="Proteomes" id="UP000289269">
    <property type="component" value="Unassembled WGS sequence"/>
</dbReference>
<dbReference type="InterPro" id="IPR002481">
    <property type="entry name" value="FUR"/>
</dbReference>
<evidence type="ECO:0000313" key="10">
    <source>
        <dbReference type="Proteomes" id="UP000289269"/>
    </source>
</evidence>
<keyword evidence="8" id="KW-0408">Iron</keyword>
<dbReference type="Gene3D" id="1.10.10.10">
    <property type="entry name" value="Winged helix-like DNA-binding domain superfamily/Winged helix DNA-binding domain"/>
    <property type="match status" value="1"/>
</dbReference>
<dbReference type="GO" id="GO:0000976">
    <property type="term" value="F:transcription cis-regulatory region binding"/>
    <property type="evidence" value="ECO:0007669"/>
    <property type="project" value="TreeGrafter"/>
</dbReference>
<keyword evidence="7" id="KW-0479">Metal-binding</keyword>
<keyword evidence="2" id="KW-0678">Repressor</keyword>
<feature type="binding site" evidence="7">
    <location>
        <position position="105"/>
    </location>
    <ligand>
        <name>Zn(2+)</name>
        <dbReference type="ChEBI" id="CHEBI:29105"/>
    </ligand>
</feature>
<dbReference type="InterPro" id="IPR036388">
    <property type="entry name" value="WH-like_DNA-bd_sf"/>
</dbReference>
<comment type="cofactor">
    <cofactor evidence="8">
        <name>Mn(2+)</name>
        <dbReference type="ChEBI" id="CHEBI:29035"/>
    </cofactor>
    <cofactor evidence="8">
        <name>Fe(2+)</name>
        <dbReference type="ChEBI" id="CHEBI:29033"/>
    </cofactor>
    <text evidence="8">Binds 1 Mn(2+) or Fe(2+) ion per subunit.</text>
</comment>
<keyword evidence="6" id="KW-0804">Transcription</keyword>
<evidence type="ECO:0000256" key="2">
    <source>
        <dbReference type="ARBA" id="ARBA00022491"/>
    </source>
</evidence>
<keyword evidence="10" id="KW-1185">Reference proteome</keyword>
<name>A0A4Q0AHU0_9BACT</name>
<reference evidence="9" key="1">
    <citation type="submission" date="2019-01" db="EMBL/GenBank/DDBJ databases">
        <title>Genomic signatures and co-occurrence patterns of the ultra-small Saccharimodia (Patescibacteria phylum) suggest a symbiotic lifestyle.</title>
        <authorList>
            <person name="Lemos L."/>
            <person name="Medeiros J."/>
            <person name="Andreote F."/>
            <person name="Fernandes G."/>
            <person name="Varani A."/>
            <person name="Oliveira G."/>
            <person name="Pylro V."/>
        </authorList>
    </citation>
    <scope>NUCLEOTIDE SEQUENCE [LARGE SCALE GENOMIC DNA]</scope>
    <source>
        <strain evidence="9">AMD01</strain>
    </source>
</reference>
<feature type="binding site" evidence="7">
    <location>
        <position position="145"/>
    </location>
    <ligand>
        <name>Zn(2+)</name>
        <dbReference type="ChEBI" id="CHEBI:29105"/>
    </ligand>
</feature>
<comment type="cofactor">
    <cofactor evidence="7">
        <name>Zn(2+)</name>
        <dbReference type="ChEBI" id="CHEBI:29105"/>
    </cofactor>
    <text evidence="7">Binds 1 zinc ion per subunit.</text>
</comment>
<evidence type="ECO:0000256" key="6">
    <source>
        <dbReference type="ARBA" id="ARBA00023163"/>
    </source>
</evidence>
<comment type="similarity">
    <text evidence="1">Belongs to the Fur family.</text>
</comment>
<dbReference type="GO" id="GO:0045892">
    <property type="term" value="P:negative regulation of DNA-templated transcription"/>
    <property type="evidence" value="ECO:0007669"/>
    <property type="project" value="TreeGrafter"/>
</dbReference>
<feature type="binding site" evidence="7">
    <location>
        <position position="102"/>
    </location>
    <ligand>
        <name>Zn(2+)</name>
        <dbReference type="ChEBI" id="CHEBI:29105"/>
    </ligand>
</feature>
<proteinExistence type="inferred from homology"/>
<keyword evidence="4" id="KW-0805">Transcription regulation</keyword>
<dbReference type="EMBL" id="SCKW01000028">
    <property type="protein sequence ID" value="RWZ78148.1"/>
    <property type="molecule type" value="Genomic_DNA"/>
</dbReference>
<dbReference type="PANTHER" id="PTHR33202">
    <property type="entry name" value="ZINC UPTAKE REGULATION PROTEIN"/>
    <property type="match status" value="1"/>
</dbReference>
<dbReference type="SUPFAM" id="SSF46785">
    <property type="entry name" value="Winged helix' DNA-binding domain"/>
    <property type="match status" value="1"/>
</dbReference>
<feature type="binding site" evidence="8">
    <location>
        <position position="134"/>
    </location>
    <ligand>
        <name>Fe cation</name>
        <dbReference type="ChEBI" id="CHEBI:24875"/>
    </ligand>
</feature>
<dbReference type="Gene3D" id="3.30.1490.190">
    <property type="match status" value="1"/>
</dbReference>
<dbReference type="Pfam" id="PF01475">
    <property type="entry name" value="FUR"/>
    <property type="match status" value="1"/>
</dbReference>
<evidence type="ECO:0000256" key="7">
    <source>
        <dbReference type="PIRSR" id="PIRSR602481-1"/>
    </source>
</evidence>
<organism evidence="9 10">
    <name type="scientific">Candidatus Chaera renei</name>
    <dbReference type="NCBI Taxonomy" id="2506947"/>
    <lineage>
        <taxon>Bacteria</taxon>
        <taxon>Candidatus Saccharimonadota</taxon>
        <taxon>Candidatus Saccharimonadia</taxon>
        <taxon>Candidatus Saccharimonadales</taxon>
        <taxon>Candidatus Saccharimonadaceae</taxon>
        <taxon>Candidatus Chaera</taxon>
    </lineage>
</organism>
<dbReference type="GO" id="GO:0003700">
    <property type="term" value="F:DNA-binding transcription factor activity"/>
    <property type="evidence" value="ECO:0007669"/>
    <property type="project" value="InterPro"/>
</dbReference>
<feature type="binding site" evidence="7">
    <location>
        <position position="142"/>
    </location>
    <ligand>
        <name>Zn(2+)</name>
        <dbReference type="ChEBI" id="CHEBI:29105"/>
    </ligand>
</feature>
<dbReference type="GO" id="GO:0005829">
    <property type="term" value="C:cytosol"/>
    <property type="evidence" value="ECO:0007669"/>
    <property type="project" value="TreeGrafter"/>
</dbReference>
<accession>A0A4Q0AHU0</accession>
<evidence type="ECO:0000256" key="1">
    <source>
        <dbReference type="ARBA" id="ARBA00007957"/>
    </source>
</evidence>
<comment type="caution">
    <text evidence="9">The sequence shown here is derived from an EMBL/GenBank/DDBJ whole genome shotgun (WGS) entry which is preliminary data.</text>
</comment>